<comment type="caution">
    <text evidence="3">The sequence shown here is derived from an EMBL/GenBank/DDBJ whole genome shotgun (WGS) entry which is preliminary data.</text>
</comment>
<dbReference type="PROSITE" id="PS50191">
    <property type="entry name" value="CRAL_TRIO"/>
    <property type="match status" value="1"/>
</dbReference>
<dbReference type="Pfam" id="PF00650">
    <property type="entry name" value="CRAL_TRIO"/>
    <property type="match status" value="1"/>
</dbReference>
<feature type="chain" id="PRO_5046455683" description="CRAL-TRIO domain-containing protein" evidence="1">
    <location>
        <begin position="23"/>
        <end position="275"/>
    </location>
</feature>
<sequence length="275" mass="32280">MEGCSLFVILLLGIGCGQLVAGISVEKDLSLTLSQKNALDKFRAQVEPLLDQSYMKNDIYLIRWLRARNFDLRSAENMLRENLKWRREQKIDGIRKEDWNDMRRDYHATIDTYDKEGRPIGVIDIYDWDIRRAVLQGKGQRLLRYMDYLLESITTQVFERQDRGMNVTQWKVLGNADGFNLIEHGCPLCIPLWIQFIQGLENHYHGWLDELIVIDAPSTINVILEAVRPFLTRQTRDAFRIFGPNKTKWMPYIEERIAKSERRPQYGGTKPPVNY</sequence>
<dbReference type="InterPro" id="IPR036865">
    <property type="entry name" value="CRAL-TRIO_dom_sf"/>
</dbReference>
<evidence type="ECO:0000256" key="1">
    <source>
        <dbReference type="SAM" id="SignalP"/>
    </source>
</evidence>
<dbReference type="SMART" id="SM00516">
    <property type="entry name" value="SEC14"/>
    <property type="match status" value="1"/>
</dbReference>
<dbReference type="SMART" id="SM01100">
    <property type="entry name" value="CRAL_TRIO_N"/>
    <property type="match status" value="1"/>
</dbReference>
<evidence type="ECO:0000313" key="3">
    <source>
        <dbReference type="EMBL" id="CAL8089270.1"/>
    </source>
</evidence>
<feature type="signal peptide" evidence="1">
    <location>
        <begin position="1"/>
        <end position="22"/>
    </location>
</feature>
<dbReference type="EMBL" id="CAXLJM020000023">
    <property type="protein sequence ID" value="CAL8089270.1"/>
    <property type="molecule type" value="Genomic_DNA"/>
</dbReference>
<evidence type="ECO:0000259" key="2">
    <source>
        <dbReference type="PROSITE" id="PS50191"/>
    </source>
</evidence>
<dbReference type="PANTHER" id="PTHR23324:SF83">
    <property type="entry name" value="SEC14-LIKE PROTEIN 2"/>
    <property type="match status" value="1"/>
</dbReference>
<dbReference type="InterPro" id="IPR036273">
    <property type="entry name" value="CRAL/TRIO_N_dom_sf"/>
</dbReference>
<dbReference type="Proteomes" id="UP001642540">
    <property type="component" value="Unassembled WGS sequence"/>
</dbReference>
<dbReference type="InterPro" id="IPR001251">
    <property type="entry name" value="CRAL-TRIO_dom"/>
</dbReference>
<dbReference type="PANTHER" id="PTHR23324">
    <property type="entry name" value="SEC14 RELATED PROTEIN"/>
    <property type="match status" value="1"/>
</dbReference>
<dbReference type="InterPro" id="IPR011074">
    <property type="entry name" value="CRAL/TRIO_N_dom"/>
</dbReference>
<dbReference type="SUPFAM" id="SSF52087">
    <property type="entry name" value="CRAL/TRIO domain"/>
    <property type="match status" value="1"/>
</dbReference>
<organism evidence="3 4">
    <name type="scientific">Orchesella dallaii</name>
    <dbReference type="NCBI Taxonomy" id="48710"/>
    <lineage>
        <taxon>Eukaryota</taxon>
        <taxon>Metazoa</taxon>
        <taxon>Ecdysozoa</taxon>
        <taxon>Arthropoda</taxon>
        <taxon>Hexapoda</taxon>
        <taxon>Collembola</taxon>
        <taxon>Entomobryomorpha</taxon>
        <taxon>Entomobryoidea</taxon>
        <taxon>Orchesellidae</taxon>
        <taxon>Orchesellinae</taxon>
        <taxon>Orchesella</taxon>
    </lineage>
</organism>
<proteinExistence type="predicted"/>
<keyword evidence="4" id="KW-1185">Reference proteome</keyword>
<dbReference type="Gene3D" id="3.40.525.10">
    <property type="entry name" value="CRAL-TRIO lipid binding domain"/>
    <property type="match status" value="1"/>
</dbReference>
<evidence type="ECO:0000313" key="4">
    <source>
        <dbReference type="Proteomes" id="UP001642540"/>
    </source>
</evidence>
<accession>A0ABP1Q4W9</accession>
<protein>
    <recommendedName>
        <fullName evidence="2">CRAL-TRIO domain-containing protein</fullName>
    </recommendedName>
</protein>
<dbReference type="SUPFAM" id="SSF46938">
    <property type="entry name" value="CRAL/TRIO N-terminal domain"/>
    <property type="match status" value="1"/>
</dbReference>
<name>A0ABP1Q4W9_9HEXA</name>
<reference evidence="3 4" key="1">
    <citation type="submission" date="2024-08" db="EMBL/GenBank/DDBJ databases">
        <authorList>
            <person name="Cucini C."/>
            <person name="Frati F."/>
        </authorList>
    </citation>
    <scope>NUCLEOTIDE SEQUENCE [LARGE SCALE GENOMIC DNA]</scope>
</reference>
<feature type="domain" description="CRAL-TRIO" evidence="2">
    <location>
        <begin position="98"/>
        <end position="274"/>
    </location>
</feature>
<dbReference type="CDD" id="cd00170">
    <property type="entry name" value="SEC14"/>
    <property type="match status" value="1"/>
</dbReference>
<keyword evidence="1" id="KW-0732">Signal</keyword>
<gene>
    <name evidence="3" type="ORF">ODALV1_LOCUS7319</name>
</gene>
<dbReference type="InterPro" id="IPR051064">
    <property type="entry name" value="SEC14/CRAL-TRIO_domain"/>
</dbReference>